<dbReference type="GeneID" id="94427472"/>
<feature type="region of interest" description="Disordered" evidence="1">
    <location>
        <begin position="1"/>
        <end position="83"/>
    </location>
</feature>
<accession>A0A2C6L351</accession>
<name>A0A2C6L351_9APIC</name>
<feature type="compositionally biased region" description="Basic and acidic residues" evidence="1">
    <location>
        <begin position="26"/>
        <end position="36"/>
    </location>
</feature>
<dbReference type="VEuPathDB" id="ToxoDB:CSUI_004066"/>
<feature type="compositionally biased region" description="Basic and acidic residues" evidence="1">
    <location>
        <begin position="539"/>
        <end position="578"/>
    </location>
</feature>
<evidence type="ECO:0000313" key="3">
    <source>
        <dbReference type="Proteomes" id="UP000221165"/>
    </source>
</evidence>
<protein>
    <submittedName>
        <fullName evidence="2">Uncharacterized protein</fullName>
    </submittedName>
</protein>
<feature type="compositionally biased region" description="Basic and acidic residues" evidence="1">
    <location>
        <begin position="319"/>
        <end position="335"/>
    </location>
</feature>
<dbReference type="Proteomes" id="UP000221165">
    <property type="component" value="Unassembled WGS sequence"/>
</dbReference>
<sequence length="988" mass="109689">MKHSADLLLSSSPPCGEAFAPEALPGEDKKDNRTHLSNDLTQSAGVADGVLRSAESSSLSAEGGGCTRTLGEEKKISSRQKNSALLAMPLDEVARTLQGKFVRSENLSSLDNDVKPVSKKALLSMSLDEAASFLRDKNPERSRGAGSTRRGKELQDVSNYDTERRRPVHSSFPKTREEDVERKLGMALGDIIENEKGSRKSPYSESFTRKRSVLPSRLRARRTNPEEEGEEEESSSLGAGSHAADPEERVNALLNMSLDAAAQVLQEGDAREKSVARRRRPKGDAHADGNREDGEDIEEAYGASQQGSRWMRRRRGRVMHKDEVNSSQEECKDYSESVCDETGCEAQEDEDGDVEDEEAESDDEEVDKWLRAFRRAIMMPLGVGTRGWKYLGEVGQEDTRAPVALILFSGSGRLIEEDIVTFFKPLSPTRILRLIPSSFFILIFPSIAAADAAVKQRSESCLHLLAAGAEQLRSLQAYERMLLQKYLEAEKTRLKNNGGTSRAEDEDGMGENEGEEVEMEEGEMPEGMKEEEDTVATTEKMDGENGEQGEAKGDNADKKEEESVEENGKRKEEQRPQKSPEVFWLLGDVEANLDANEKEHFLRQVDCWRRTLPIQSSVTPDRPARLLLRFATAEELRRCSAALADAFPEDADSLQKAASPGRCVRLQGRADSGDLSQSSFFGFYSREADPLLPMHVRDERPLSDMVERMRHEKNGLSGRGGGGGAGEGNEGDAEGRRRGGRANLEEKELARDQRVLTTLGGDFRTRFLQGGGVADLGEGAYRFSKVEPVKPGDPPVLVDDEGEEEEDTENKVTSWGRRLRDRHGRSLGVLERFAELPEPRPSPYGKSSPDATNSQPMRYKGRGRMRYDRTAPQDEEEPYRGEAVTYHGTTVDARRQNGTQERPRSRSRSWENERYGRGAPGRSLRGIASTQANFNQDAGVSDLLAKGEKSGEGGRRCKGRGFAYGVVSFSMVADRERDERPRRKPARL</sequence>
<dbReference type="OrthoDB" id="333936at2759"/>
<reference evidence="2 3" key="1">
    <citation type="journal article" date="2017" name="Int. J. Parasitol.">
        <title>The genome of the protozoan parasite Cystoisospora suis and a reverse vaccinology approach to identify vaccine candidates.</title>
        <authorList>
            <person name="Palmieri N."/>
            <person name="Shrestha A."/>
            <person name="Ruttkowski B."/>
            <person name="Beck T."/>
            <person name="Vogl C."/>
            <person name="Tomley F."/>
            <person name="Blake D.P."/>
            <person name="Joachim A."/>
        </authorList>
    </citation>
    <scope>NUCLEOTIDE SEQUENCE [LARGE SCALE GENOMIC DNA]</scope>
    <source>
        <strain evidence="2 3">Wien I</strain>
    </source>
</reference>
<feature type="compositionally biased region" description="Acidic residues" evidence="1">
    <location>
        <begin position="338"/>
        <end position="362"/>
    </location>
</feature>
<feature type="compositionally biased region" description="Basic and acidic residues" evidence="1">
    <location>
        <begin position="282"/>
        <end position="292"/>
    </location>
</feature>
<feature type="compositionally biased region" description="Basic and acidic residues" evidence="1">
    <location>
        <begin position="150"/>
        <end position="165"/>
    </location>
</feature>
<feature type="region of interest" description="Disordered" evidence="1">
    <location>
        <begin position="713"/>
        <end position="744"/>
    </location>
</feature>
<feature type="region of interest" description="Disordered" evidence="1">
    <location>
        <begin position="130"/>
        <end position="362"/>
    </location>
</feature>
<feature type="compositionally biased region" description="Acidic residues" evidence="1">
    <location>
        <begin position="504"/>
        <end position="534"/>
    </location>
</feature>
<feature type="region of interest" description="Disordered" evidence="1">
    <location>
        <begin position="785"/>
        <end position="939"/>
    </location>
</feature>
<comment type="caution">
    <text evidence="2">The sequence shown here is derived from an EMBL/GenBank/DDBJ whole genome shotgun (WGS) entry which is preliminary data.</text>
</comment>
<feature type="compositionally biased region" description="Acidic residues" evidence="1">
    <location>
        <begin position="798"/>
        <end position="808"/>
    </location>
</feature>
<organism evidence="2 3">
    <name type="scientific">Cystoisospora suis</name>
    <dbReference type="NCBI Taxonomy" id="483139"/>
    <lineage>
        <taxon>Eukaryota</taxon>
        <taxon>Sar</taxon>
        <taxon>Alveolata</taxon>
        <taxon>Apicomplexa</taxon>
        <taxon>Conoidasida</taxon>
        <taxon>Coccidia</taxon>
        <taxon>Eucoccidiorida</taxon>
        <taxon>Eimeriorina</taxon>
        <taxon>Sarcocystidae</taxon>
        <taxon>Cystoisospora</taxon>
    </lineage>
</organism>
<proteinExistence type="predicted"/>
<dbReference type="RefSeq" id="XP_067923763.1">
    <property type="nucleotide sequence ID" value="XM_068064261.1"/>
</dbReference>
<feature type="region of interest" description="Disordered" evidence="1">
    <location>
        <begin position="494"/>
        <end position="578"/>
    </location>
</feature>
<gene>
    <name evidence="2" type="ORF">CSUI_004066</name>
</gene>
<feature type="compositionally biased region" description="Basic and acidic residues" evidence="1">
    <location>
        <begin position="733"/>
        <end position="744"/>
    </location>
</feature>
<dbReference type="AlphaFoldDB" id="A0A2C6L351"/>
<feature type="compositionally biased region" description="Basic and acidic residues" evidence="1">
    <location>
        <begin position="174"/>
        <end position="184"/>
    </location>
</feature>
<dbReference type="EMBL" id="MIGC01001829">
    <property type="protein sequence ID" value="PHJ22086.1"/>
    <property type="molecule type" value="Genomic_DNA"/>
</dbReference>
<feature type="region of interest" description="Disordered" evidence="1">
    <location>
        <begin position="968"/>
        <end position="988"/>
    </location>
</feature>
<feature type="compositionally biased region" description="Polar residues" evidence="1">
    <location>
        <begin position="928"/>
        <end position="938"/>
    </location>
</feature>
<evidence type="ECO:0000313" key="2">
    <source>
        <dbReference type="EMBL" id="PHJ22086.1"/>
    </source>
</evidence>
<feature type="compositionally biased region" description="Gly residues" evidence="1">
    <location>
        <begin position="717"/>
        <end position="728"/>
    </location>
</feature>
<feature type="compositionally biased region" description="Basic and acidic residues" evidence="1">
    <location>
        <begin position="134"/>
        <end position="143"/>
    </location>
</feature>
<evidence type="ECO:0000256" key="1">
    <source>
        <dbReference type="SAM" id="MobiDB-lite"/>
    </source>
</evidence>
<keyword evidence="3" id="KW-1185">Reference proteome</keyword>
<feature type="compositionally biased region" description="Basic and acidic residues" evidence="1">
    <location>
        <begin position="901"/>
        <end position="916"/>
    </location>
</feature>